<sequence length="261" mass="25607">MILRAKSIFTLTTALCVATGGMALAGSGNNASVLQESPSGAEFGNSLTIDQSGASGSTVAGVSRTSADPGDATATISLVDGDGNALDASASPDETEFLSLESPLLSFQEDGRATQSGSGNEASITVTGSGTTVGLYQNNSGEPSGRGNTGTITANSGQVLLYQDGSGNSGTLTTEDGASLASLLQEGSGNKGTVTVSGSEAEGLLAQIGNENITDLTVDTEGATVSFTVAGDNTTGSLPANVVTTSGTGQITIIQRPLGGN</sequence>
<organism evidence="2 3">
    <name type="scientific">Spiribacter salinus</name>
    <dbReference type="NCBI Taxonomy" id="1335746"/>
    <lineage>
        <taxon>Bacteria</taxon>
        <taxon>Pseudomonadati</taxon>
        <taxon>Pseudomonadota</taxon>
        <taxon>Gammaproteobacteria</taxon>
        <taxon>Chromatiales</taxon>
        <taxon>Ectothiorhodospiraceae</taxon>
        <taxon>Spiribacter</taxon>
    </lineage>
</organism>
<accession>A0A540VP92</accession>
<feature type="signal peptide" evidence="1">
    <location>
        <begin position="1"/>
        <end position="25"/>
    </location>
</feature>
<feature type="chain" id="PRO_5021942028" description="Curlin" evidence="1">
    <location>
        <begin position="26"/>
        <end position="261"/>
    </location>
</feature>
<name>A0A540VP92_9GAMM</name>
<dbReference type="EMBL" id="VIFK01000178">
    <property type="protein sequence ID" value="TQE98538.1"/>
    <property type="molecule type" value="Genomic_DNA"/>
</dbReference>
<comment type="caution">
    <text evidence="2">The sequence shown here is derived from an EMBL/GenBank/DDBJ whole genome shotgun (WGS) entry which is preliminary data.</text>
</comment>
<dbReference type="AlphaFoldDB" id="A0A540VP92"/>
<protein>
    <recommendedName>
        <fullName evidence="4">Curlin</fullName>
    </recommendedName>
</protein>
<proteinExistence type="predicted"/>
<keyword evidence="1" id="KW-0732">Signal</keyword>
<evidence type="ECO:0000313" key="3">
    <source>
        <dbReference type="Proteomes" id="UP000315400"/>
    </source>
</evidence>
<evidence type="ECO:0000256" key="1">
    <source>
        <dbReference type="SAM" id="SignalP"/>
    </source>
</evidence>
<reference evidence="2 3" key="1">
    <citation type="submission" date="2019-06" db="EMBL/GenBank/DDBJ databases">
        <title>Metagenome assembled Genome of Spiribacter salinus SL48-SHIP from the microbial mat of Salt Lake 48 (Novosibirsk region, Russia).</title>
        <authorList>
            <person name="Shipova A."/>
            <person name="Rozanov A.S."/>
            <person name="Bryanskaya A.V."/>
            <person name="Peltek S.E."/>
        </authorList>
    </citation>
    <scope>NUCLEOTIDE SEQUENCE [LARGE SCALE GENOMIC DNA]</scope>
    <source>
        <strain evidence="2">SL48-SHIP-2</strain>
    </source>
</reference>
<evidence type="ECO:0008006" key="4">
    <source>
        <dbReference type="Google" id="ProtNLM"/>
    </source>
</evidence>
<dbReference type="Proteomes" id="UP000315400">
    <property type="component" value="Unassembled WGS sequence"/>
</dbReference>
<gene>
    <name evidence="2" type="ORF">FKY71_13325</name>
</gene>
<evidence type="ECO:0000313" key="2">
    <source>
        <dbReference type="EMBL" id="TQE98538.1"/>
    </source>
</evidence>